<sequence>MPAGAARPACPPEVPSTAGHRGALRCENLLLSIPAAASFRTSYFYIFCRPLCKGLCCLWQDCCKKNKTAQAMRGNDLNITMEHQTIKAAALSNKLLRWLLVPCPTPPLLFGQYTSWRGHTAHQRRDLPQ</sequence>
<reference evidence="1 2" key="1">
    <citation type="submission" date="2016-02" db="EMBL/GenBank/DDBJ databases">
        <title>Band-tailed pigeon sequencing and assembly.</title>
        <authorList>
            <person name="Soares A.E."/>
            <person name="Novak B.J."/>
            <person name="Rice E.S."/>
            <person name="O'Connell B."/>
            <person name="Chang D."/>
            <person name="Weber S."/>
            <person name="Shapiro B."/>
        </authorList>
    </citation>
    <scope>NUCLEOTIDE SEQUENCE [LARGE SCALE GENOMIC DNA]</scope>
    <source>
        <strain evidence="1">BTP2013</strain>
        <tissue evidence="1">Blood</tissue>
    </source>
</reference>
<name>A0A1V4JMC1_PATFA</name>
<organism evidence="1 2">
    <name type="scientific">Patagioenas fasciata monilis</name>
    <dbReference type="NCBI Taxonomy" id="372326"/>
    <lineage>
        <taxon>Eukaryota</taxon>
        <taxon>Metazoa</taxon>
        <taxon>Chordata</taxon>
        <taxon>Craniata</taxon>
        <taxon>Vertebrata</taxon>
        <taxon>Euteleostomi</taxon>
        <taxon>Archelosauria</taxon>
        <taxon>Archosauria</taxon>
        <taxon>Dinosauria</taxon>
        <taxon>Saurischia</taxon>
        <taxon>Theropoda</taxon>
        <taxon>Coelurosauria</taxon>
        <taxon>Aves</taxon>
        <taxon>Neognathae</taxon>
        <taxon>Neoaves</taxon>
        <taxon>Columbimorphae</taxon>
        <taxon>Columbiformes</taxon>
        <taxon>Columbidae</taxon>
        <taxon>Patagioenas</taxon>
    </lineage>
</organism>
<comment type="caution">
    <text evidence="1">The sequence shown here is derived from an EMBL/GenBank/DDBJ whole genome shotgun (WGS) entry which is preliminary data.</text>
</comment>
<keyword evidence="2" id="KW-1185">Reference proteome</keyword>
<dbReference type="AlphaFoldDB" id="A0A1V4JMC1"/>
<protein>
    <submittedName>
        <fullName evidence="1">Uncharacterized protein</fullName>
    </submittedName>
</protein>
<accession>A0A1V4JMC1</accession>
<dbReference type="EMBL" id="LSYS01006902">
    <property type="protein sequence ID" value="OPJ72907.1"/>
    <property type="molecule type" value="Genomic_DNA"/>
</dbReference>
<evidence type="ECO:0000313" key="1">
    <source>
        <dbReference type="EMBL" id="OPJ72907.1"/>
    </source>
</evidence>
<gene>
    <name evidence="1" type="ORF">AV530_005382</name>
</gene>
<proteinExistence type="predicted"/>
<evidence type="ECO:0000313" key="2">
    <source>
        <dbReference type="Proteomes" id="UP000190648"/>
    </source>
</evidence>
<dbReference type="Proteomes" id="UP000190648">
    <property type="component" value="Unassembled WGS sequence"/>
</dbReference>